<gene>
    <name evidence="1" type="ORF">GLW05_20965</name>
</gene>
<protein>
    <submittedName>
        <fullName evidence="1">Uncharacterized protein</fullName>
    </submittedName>
</protein>
<dbReference type="OrthoDB" id="9985490at2"/>
<proteinExistence type="predicted"/>
<evidence type="ECO:0000313" key="2">
    <source>
        <dbReference type="Proteomes" id="UP000468638"/>
    </source>
</evidence>
<sequence length="64" mass="7293">MGDVVTVHFKKKDEYYFTENCAGCTKVLEDVDEETCVELEHDTYVEVIALCSSCYTTVKQYGVL</sequence>
<name>A0A6I5A6P3_9BACI</name>
<comment type="caution">
    <text evidence="1">The sequence shown here is derived from an EMBL/GenBank/DDBJ whole genome shotgun (WGS) entry which is preliminary data.</text>
</comment>
<dbReference type="RefSeq" id="WP_160910345.1">
    <property type="nucleotide sequence ID" value="NZ_WMEQ01000026.1"/>
</dbReference>
<dbReference type="Proteomes" id="UP000468638">
    <property type="component" value="Unassembled WGS sequence"/>
</dbReference>
<accession>A0A6I5A6P3</accession>
<reference evidence="1 2" key="1">
    <citation type="submission" date="2019-11" db="EMBL/GenBank/DDBJ databases">
        <title>Genome sequences of 17 halophilic strains isolated from different environments.</title>
        <authorList>
            <person name="Furrow R.E."/>
        </authorList>
    </citation>
    <scope>NUCLEOTIDE SEQUENCE [LARGE SCALE GENOMIC DNA]</scope>
    <source>
        <strain evidence="1 2">22514_16_FS</strain>
    </source>
</reference>
<dbReference type="EMBL" id="WMEQ01000026">
    <property type="protein sequence ID" value="MYL36046.1"/>
    <property type="molecule type" value="Genomic_DNA"/>
</dbReference>
<dbReference type="AlphaFoldDB" id="A0A6I5A6P3"/>
<organism evidence="1 2">
    <name type="scientific">Pontibacillus yanchengensis</name>
    <dbReference type="NCBI Taxonomy" id="462910"/>
    <lineage>
        <taxon>Bacteria</taxon>
        <taxon>Bacillati</taxon>
        <taxon>Bacillota</taxon>
        <taxon>Bacilli</taxon>
        <taxon>Bacillales</taxon>
        <taxon>Bacillaceae</taxon>
        <taxon>Pontibacillus</taxon>
    </lineage>
</organism>
<evidence type="ECO:0000313" key="1">
    <source>
        <dbReference type="EMBL" id="MYL36046.1"/>
    </source>
</evidence>